<dbReference type="InterPro" id="IPR000160">
    <property type="entry name" value="GGDEF_dom"/>
</dbReference>
<feature type="domain" description="Response regulatory" evidence="3">
    <location>
        <begin position="12"/>
        <end position="130"/>
    </location>
</feature>
<proteinExistence type="predicted"/>
<dbReference type="PANTHER" id="PTHR44591:SF23">
    <property type="entry name" value="CHEY SUBFAMILY"/>
    <property type="match status" value="1"/>
</dbReference>
<dbReference type="Proteomes" id="UP000587070">
    <property type="component" value="Unassembled WGS sequence"/>
</dbReference>
<name>A0A840G3K5_RHOTE</name>
<dbReference type="InterPro" id="IPR029787">
    <property type="entry name" value="Nucleotide_cyclase"/>
</dbReference>
<evidence type="ECO:0000256" key="1">
    <source>
        <dbReference type="ARBA" id="ARBA00022553"/>
    </source>
</evidence>
<accession>A0A840G3K5</accession>
<keyword evidence="6" id="KW-1185">Reference proteome</keyword>
<reference evidence="5 6" key="1">
    <citation type="submission" date="2020-08" db="EMBL/GenBank/DDBJ databases">
        <title>Genome sequencing of Purple Non-Sulfur Bacteria from various extreme environments.</title>
        <authorList>
            <person name="Mayer M."/>
        </authorList>
    </citation>
    <scope>NUCLEOTIDE SEQUENCE [LARGE SCALE GENOMIC DNA]</scope>
    <source>
        <strain evidence="5 6">2761</strain>
    </source>
</reference>
<dbReference type="Gene3D" id="3.40.50.2300">
    <property type="match status" value="1"/>
</dbReference>
<comment type="caution">
    <text evidence="5">The sequence shown here is derived from an EMBL/GenBank/DDBJ whole genome shotgun (WGS) entry which is preliminary data.</text>
</comment>
<evidence type="ECO:0000259" key="3">
    <source>
        <dbReference type="PROSITE" id="PS50110"/>
    </source>
</evidence>
<dbReference type="SMART" id="SM00448">
    <property type="entry name" value="REC"/>
    <property type="match status" value="1"/>
</dbReference>
<keyword evidence="1 2" id="KW-0597">Phosphoprotein</keyword>
<feature type="modified residue" description="4-aspartylphosphate" evidence="2">
    <location>
        <position position="61"/>
    </location>
</feature>
<evidence type="ECO:0000259" key="4">
    <source>
        <dbReference type="PROSITE" id="PS50887"/>
    </source>
</evidence>
<dbReference type="CDD" id="cd01949">
    <property type="entry name" value="GGDEF"/>
    <property type="match status" value="1"/>
</dbReference>
<dbReference type="AlphaFoldDB" id="A0A840G3K5"/>
<feature type="domain" description="GGDEF" evidence="4">
    <location>
        <begin position="176"/>
        <end position="310"/>
    </location>
</feature>
<evidence type="ECO:0000313" key="5">
    <source>
        <dbReference type="EMBL" id="MBB4248994.1"/>
    </source>
</evidence>
<dbReference type="InterPro" id="IPR001789">
    <property type="entry name" value="Sig_transdc_resp-reg_receiver"/>
</dbReference>
<dbReference type="InterPro" id="IPR043128">
    <property type="entry name" value="Rev_trsase/Diguanyl_cyclase"/>
</dbReference>
<dbReference type="GO" id="GO:0000160">
    <property type="term" value="P:phosphorelay signal transduction system"/>
    <property type="evidence" value="ECO:0007669"/>
    <property type="project" value="InterPro"/>
</dbReference>
<evidence type="ECO:0000313" key="6">
    <source>
        <dbReference type="Proteomes" id="UP000587070"/>
    </source>
</evidence>
<dbReference type="NCBIfam" id="TIGR00254">
    <property type="entry name" value="GGDEF"/>
    <property type="match status" value="1"/>
</dbReference>
<dbReference type="InterPro" id="IPR050595">
    <property type="entry name" value="Bact_response_regulator"/>
</dbReference>
<dbReference type="InterPro" id="IPR011006">
    <property type="entry name" value="CheY-like_superfamily"/>
</dbReference>
<dbReference type="PANTHER" id="PTHR44591">
    <property type="entry name" value="STRESS RESPONSE REGULATOR PROTEIN 1"/>
    <property type="match status" value="1"/>
</dbReference>
<dbReference type="Gene3D" id="3.30.70.270">
    <property type="match status" value="1"/>
</dbReference>
<dbReference type="SUPFAM" id="SSF52172">
    <property type="entry name" value="CheY-like"/>
    <property type="match status" value="1"/>
</dbReference>
<dbReference type="PROSITE" id="PS50110">
    <property type="entry name" value="RESPONSE_REGULATORY"/>
    <property type="match status" value="1"/>
</dbReference>
<evidence type="ECO:0000256" key="2">
    <source>
        <dbReference type="PROSITE-ProRule" id="PRU00169"/>
    </source>
</evidence>
<dbReference type="SMART" id="SM00267">
    <property type="entry name" value="GGDEF"/>
    <property type="match status" value="1"/>
</dbReference>
<gene>
    <name evidence="5" type="ORF">GGD90_003396</name>
</gene>
<dbReference type="Pfam" id="PF00072">
    <property type="entry name" value="Response_reg"/>
    <property type="match status" value="1"/>
</dbReference>
<dbReference type="EMBL" id="JACIGE010000016">
    <property type="protein sequence ID" value="MBB4248994.1"/>
    <property type="molecule type" value="Genomic_DNA"/>
</dbReference>
<dbReference type="RefSeq" id="WP_184415271.1">
    <property type="nucleotide sequence ID" value="NZ_JACIGE010000016.1"/>
</dbReference>
<protein>
    <submittedName>
        <fullName evidence="5">Diguanylate cyclase (GGDEF)-like protein</fullName>
    </submittedName>
</protein>
<dbReference type="PROSITE" id="PS50887">
    <property type="entry name" value="GGDEF"/>
    <property type="match status" value="1"/>
</dbReference>
<organism evidence="5 6">
    <name type="scientific">Rhodocyclus tenuis</name>
    <name type="common">Rhodospirillum tenue</name>
    <dbReference type="NCBI Taxonomy" id="1066"/>
    <lineage>
        <taxon>Bacteria</taxon>
        <taxon>Pseudomonadati</taxon>
        <taxon>Pseudomonadota</taxon>
        <taxon>Betaproteobacteria</taxon>
        <taxon>Rhodocyclales</taxon>
        <taxon>Rhodocyclaceae</taxon>
        <taxon>Rhodocyclus</taxon>
    </lineage>
</organism>
<sequence>MSLPEIDTPLPRVLIVDDSRIVRATLIKRIRDRYDFREEANGEAGWQALVLDHSIHLLITDISMPVLDGYGLLKRIRESKLARLRDLPVLMLSGDEDENALEHAKALGATDFIGKGVGGAELLARIDSLVRLSQAQHLLKENRALQVQEEETGLFTRKYIELQAAQALSLAMRHDSRLSVMVVAFDRVASLLEEQGEDMVRQLELRFIRMLAGKTRKEDSLGRYAGSQFALVSPGTPYPACESFANRLREAIEVANITAHGQRLNLSISVGVANSPVDTVTSAGALLELAGARLKAAQQSGGNRVIACQARSEADLVVPKLAHAIDLIKAGHEQAVIPHLDTLGEQITPLLRLLERERNFCWPPAGGKP</sequence>
<dbReference type="SUPFAM" id="SSF55073">
    <property type="entry name" value="Nucleotide cyclase"/>
    <property type="match status" value="1"/>
</dbReference>
<dbReference type="CDD" id="cd00156">
    <property type="entry name" value="REC"/>
    <property type="match status" value="1"/>
</dbReference>
<dbReference type="Pfam" id="PF00990">
    <property type="entry name" value="GGDEF"/>
    <property type="match status" value="1"/>
</dbReference>